<proteinExistence type="inferred from homology"/>
<dbReference type="Gene3D" id="1.10.1060.10">
    <property type="entry name" value="Alpha-helical ferredoxin"/>
    <property type="match status" value="1"/>
</dbReference>
<comment type="cofactor">
    <cofactor evidence="13">
        <name>[2Fe-2S] cluster</name>
        <dbReference type="ChEBI" id="CHEBI:190135"/>
    </cofactor>
</comment>
<reference evidence="15" key="1">
    <citation type="submission" date="2024-05" db="EMBL/GenBank/DDBJ databases">
        <title>Isolation and characterization of Sporomusa carbonis sp. nov., a carboxydotrophic hydrogenogen in the genus of Sporomusa isolated from a charcoal burning pile.</title>
        <authorList>
            <person name="Boeer T."/>
            <person name="Rosenbaum F."/>
            <person name="Eysell L."/>
            <person name="Mueller V."/>
            <person name="Daniel R."/>
            <person name="Poehlein A."/>
        </authorList>
    </citation>
    <scope>NUCLEOTIDE SEQUENCE [LARGE SCALE GENOMIC DNA]</scope>
    <source>
        <strain evidence="15">DSM 10669</strain>
    </source>
</reference>
<evidence type="ECO:0000256" key="13">
    <source>
        <dbReference type="ARBA" id="ARBA00034078"/>
    </source>
</evidence>
<evidence type="ECO:0000256" key="11">
    <source>
        <dbReference type="ARBA" id="ARBA00023014"/>
    </source>
</evidence>
<evidence type="ECO:0000256" key="9">
    <source>
        <dbReference type="ARBA" id="ARBA00023002"/>
    </source>
</evidence>
<keyword evidence="11" id="KW-0411">Iron-sulfur</keyword>
<evidence type="ECO:0000256" key="1">
    <source>
        <dbReference type="ARBA" id="ARBA00001927"/>
    </source>
</evidence>
<dbReference type="InterPro" id="IPR006058">
    <property type="entry name" value="2Fe2S_fd_BS"/>
</dbReference>
<dbReference type="SUPFAM" id="SSF54292">
    <property type="entry name" value="2Fe-2S ferredoxin-like"/>
    <property type="match status" value="1"/>
</dbReference>
<evidence type="ECO:0000256" key="7">
    <source>
        <dbReference type="ARBA" id="ARBA00022714"/>
    </source>
</evidence>
<keyword evidence="8" id="KW-0479">Metal-binding</keyword>
<evidence type="ECO:0000256" key="3">
    <source>
        <dbReference type="ARBA" id="ARBA00009433"/>
    </source>
</evidence>
<organism evidence="15 16">
    <name type="scientific">Sporomusa silvacetica DSM 10669</name>
    <dbReference type="NCBI Taxonomy" id="1123289"/>
    <lineage>
        <taxon>Bacteria</taxon>
        <taxon>Bacillati</taxon>
        <taxon>Bacillota</taxon>
        <taxon>Negativicutes</taxon>
        <taxon>Selenomonadales</taxon>
        <taxon>Sporomusaceae</taxon>
        <taxon>Sporomusa</taxon>
    </lineage>
</organism>
<dbReference type="InterPro" id="IPR009051">
    <property type="entry name" value="Helical_ferredxn"/>
</dbReference>
<accession>A0ABZ3IQ72</accession>
<comment type="cofactor">
    <cofactor evidence="2">
        <name>[4Fe-4S] cluster</name>
        <dbReference type="ChEBI" id="CHEBI:49883"/>
    </cofactor>
</comment>
<dbReference type="PANTHER" id="PTHR11921:SF29">
    <property type="entry name" value="SUCCINATE DEHYDROGENASE [UBIQUINONE] IRON-SULFUR SUBUNIT, MITOCHONDRIAL"/>
    <property type="match status" value="1"/>
</dbReference>
<comment type="cofactor">
    <cofactor evidence="1">
        <name>[3Fe-4S] cluster</name>
        <dbReference type="ChEBI" id="CHEBI:21137"/>
    </cofactor>
</comment>
<dbReference type="PROSITE" id="PS51379">
    <property type="entry name" value="4FE4S_FER_2"/>
    <property type="match status" value="1"/>
</dbReference>
<keyword evidence="12" id="KW-0003">3Fe-4S</keyword>
<dbReference type="RefSeq" id="WP_094602970.1">
    <property type="nucleotide sequence ID" value="NZ_CP155573.1"/>
</dbReference>
<evidence type="ECO:0000256" key="12">
    <source>
        <dbReference type="ARBA" id="ARBA00023291"/>
    </source>
</evidence>
<keyword evidence="6" id="KW-0816">Tricarboxylic acid cycle</keyword>
<dbReference type="GO" id="GO:0008177">
    <property type="term" value="F:succinate dehydrogenase (quinone) activity"/>
    <property type="evidence" value="ECO:0007669"/>
    <property type="project" value="UniProtKB-EC"/>
</dbReference>
<dbReference type="PANTHER" id="PTHR11921">
    <property type="entry name" value="SUCCINATE DEHYDROGENASE IRON-SULFUR PROTEIN"/>
    <property type="match status" value="1"/>
</dbReference>
<dbReference type="EMBL" id="CP155573">
    <property type="protein sequence ID" value="XFO67877.1"/>
    <property type="molecule type" value="Genomic_DNA"/>
</dbReference>
<dbReference type="PROSITE" id="PS00198">
    <property type="entry name" value="4FE4S_FER_1"/>
    <property type="match status" value="2"/>
</dbReference>
<dbReference type="EC" id="1.3.5.1" evidence="4"/>
<dbReference type="InterPro" id="IPR017896">
    <property type="entry name" value="4Fe4S_Fe-S-bd"/>
</dbReference>
<evidence type="ECO:0000259" key="14">
    <source>
        <dbReference type="PROSITE" id="PS51379"/>
    </source>
</evidence>
<dbReference type="SUPFAM" id="SSF46548">
    <property type="entry name" value="alpha-helical ferredoxin"/>
    <property type="match status" value="1"/>
</dbReference>
<dbReference type="Pfam" id="PF13085">
    <property type="entry name" value="Fer2_3"/>
    <property type="match status" value="1"/>
</dbReference>
<keyword evidence="16" id="KW-1185">Reference proteome</keyword>
<name>A0ABZ3IQ72_9FIRM</name>
<keyword evidence="5" id="KW-0004">4Fe-4S</keyword>
<evidence type="ECO:0000313" key="15">
    <source>
        <dbReference type="EMBL" id="XFO67877.1"/>
    </source>
</evidence>
<keyword evidence="10" id="KW-0408">Iron</keyword>
<dbReference type="InterPro" id="IPR025192">
    <property type="entry name" value="Succ_DH/fum_Rdtase_N"/>
</dbReference>
<evidence type="ECO:0000256" key="4">
    <source>
        <dbReference type="ARBA" id="ARBA00012792"/>
    </source>
</evidence>
<dbReference type="Gene3D" id="3.10.20.30">
    <property type="match status" value="1"/>
</dbReference>
<evidence type="ECO:0000256" key="5">
    <source>
        <dbReference type="ARBA" id="ARBA00022485"/>
    </source>
</evidence>
<dbReference type="Proteomes" id="UP000216752">
    <property type="component" value="Chromosome"/>
</dbReference>
<keyword evidence="7" id="KW-0001">2Fe-2S</keyword>
<dbReference type="InterPro" id="IPR004489">
    <property type="entry name" value="Succ_DH/fum_Rdtase_Fe-S"/>
</dbReference>
<evidence type="ECO:0000313" key="16">
    <source>
        <dbReference type="Proteomes" id="UP000216752"/>
    </source>
</evidence>
<dbReference type="NCBIfam" id="TIGR00384">
    <property type="entry name" value="dhsB"/>
    <property type="match status" value="1"/>
</dbReference>
<evidence type="ECO:0000256" key="6">
    <source>
        <dbReference type="ARBA" id="ARBA00022532"/>
    </source>
</evidence>
<comment type="similarity">
    <text evidence="3">Belongs to the succinate dehydrogenase/fumarate reductase iron-sulfur protein family.</text>
</comment>
<dbReference type="PROSITE" id="PS00197">
    <property type="entry name" value="2FE2S_FER_1"/>
    <property type="match status" value="1"/>
</dbReference>
<evidence type="ECO:0000256" key="8">
    <source>
        <dbReference type="ARBA" id="ARBA00022723"/>
    </source>
</evidence>
<evidence type="ECO:0000256" key="10">
    <source>
        <dbReference type="ARBA" id="ARBA00023004"/>
    </source>
</evidence>
<gene>
    <name evidence="15" type="primary">frdB</name>
    <name evidence="15" type="ORF">SPSIL_040960</name>
</gene>
<protein>
    <recommendedName>
        <fullName evidence="4">succinate dehydrogenase</fullName>
        <ecNumber evidence="4">1.3.5.1</ecNumber>
    </recommendedName>
</protein>
<dbReference type="InterPro" id="IPR012675">
    <property type="entry name" value="Beta-grasp_dom_sf"/>
</dbReference>
<feature type="domain" description="4Fe-4S ferredoxin-type" evidence="14">
    <location>
        <begin position="183"/>
        <end position="209"/>
    </location>
</feature>
<sequence length="235" mass="26865">MNGKAKIFRFNPLTDTQPYYKEYSFQYEQGMTVLDVVNQIYEEQDTTLAYSYCCRNGHCGICGVTVNSKPVLMCKQAAAAELVINPLENISVKKDLIVDREEYEIKRPKLRLFLERQCHASQEPEIIDMGKFENFKIASRCVECFCCLSVCPVYKKNPHCFTGPAAFVLEARHLFDPRDELNRELLLKSEGIDRCIECRLCSKVCPHNVDPAGLIKKIKARKDHGEDPSDALKKS</sequence>
<dbReference type="Pfam" id="PF13183">
    <property type="entry name" value="Fer4_8"/>
    <property type="match status" value="1"/>
</dbReference>
<evidence type="ECO:0000256" key="2">
    <source>
        <dbReference type="ARBA" id="ARBA00001966"/>
    </source>
</evidence>
<dbReference type="InterPro" id="IPR017900">
    <property type="entry name" value="4Fe4S_Fe_S_CS"/>
</dbReference>
<keyword evidence="9 15" id="KW-0560">Oxidoreductase</keyword>
<dbReference type="InterPro" id="IPR036010">
    <property type="entry name" value="2Fe-2S_ferredoxin-like_sf"/>
</dbReference>
<dbReference type="InterPro" id="IPR050573">
    <property type="entry name" value="SDH/FRD_Iron-Sulfur"/>
</dbReference>